<evidence type="ECO:0008006" key="3">
    <source>
        <dbReference type="Google" id="ProtNLM"/>
    </source>
</evidence>
<dbReference type="InterPro" id="IPR029044">
    <property type="entry name" value="Nucleotide-diphossugar_trans"/>
</dbReference>
<accession>A0ABQ2Z6J0</accession>
<evidence type="ECO:0000313" key="1">
    <source>
        <dbReference type="EMBL" id="GGY02909.1"/>
    </source>
</evidence>
<dbReference type="EMBL" id="BMXS01000020">
    <property type="protein sequence ID" value="GGY02909.1"/>
    <property type="molecule type" value="Genomic_DNA"/>
</dbReference>
<reference evidence="2" key="1">
    <citation type="journal article" date="2019" name="Int. J. Syst. Evol. Microbiol.">
        <title>The Global Catalogue of Microorganisms (GCM) 10K type strain sequencing project: providing services to taxonomists for standard genome sequencing and annotation.</title>
        <authorList>
            <consortium name="The Broad Institute Genomics Platform"/>
            <consortium name="The Broad Institute Genome Sequencing Center for Infectious Disease"/>
            <person name="Wu L."/>
            <person name="Ma J."/>
        </authorList>
    </citation>
    <scope>NUCLEOTIDE SEQUENCE [LARGE SCALE GENOMIC DNA]</scope>
    <source>
        <strain evidence="2">KCTC 22228</strain>
    </source>
</reference>
<dbReference type="SUPFAM" id="SSF53448">
    <property type="entry name" value="Nucleotide-diphospho-sugar transferases"/>
    <property type="match status" value="1"/>
</dbReference>
<organism evidence="1 2">
    <name type="scientific">Litchfieldella qijiaojingensis</name>
    <dbReference type="NCBI Taxonomy" id="980347"/>
    <lineage>
        <taxon>Bacteria</taxon>
        <taxon>Pseudomonadati</taxon>
        <taxon>Pseudomonadota</taxon>
        <taxon>Gammaproteobacteria</taxon>
        <taxon>Oceanospirillales</taxon>
        <taxon>Halomonadaceae</taxon>
        <taxon>Litchfieldella</taxon>
    </lineage>
</organism>
<name>A0ABQ2Z6J0_9GAMM</name>
<protein>
    <recommendedName>
        <fullName evidence="3">Glycosyltransferase</fullName>
    </recommendedName>
</protein>
<gene>
    <name evidence="1" type="ORF">GCM10007160_33420</name>
</gene>
<evidence type="ECO:0000313" key="2">
    <source>
        <dbReference type="Proteomes" id="UP000653056"/>
    </source>
</evidence>
<comment type="caution">
    <text evidence="1">The sequence shown here is derived from an EMBL/GenBank/DDBJ whole genome shotgun (WGS) entry which is preliminary data.</text>
</comment>
<proteinExistence type="predicted"/>
<dbReference type="RefSeq" id="WP_189471208.1">
    <property type="nucleotide sequence ID" value="NZ_BMXS01000020.1"/>
</dbReference>
<sequence length="179" mass="19896">MNAYCIIVDSRLMASRLPRCLATLKSAIQRFPGRVEIRVVSEEDSPRLARLSQRFGARFEAIPQASVGARGNEAVQRSPGEALVFPAPRGKLADDWLNSADALLSRQHWDAVLFQPSDTTLPRGLVRLWRTTPSPGTLCVQRGWFERIGGFDPALDETACQDLVTRLRACQARVLELPL</sequence>
<keyword evidence="2" id="KW-1185">Reference proteome</keyword>
<dbReference type="Proteomes" id="UP000653056">
    <property type="component" value="Unassembled WGS sequence"/>
</dbReference>